<dbReference type="InterPro" id="IPR013824">
    <property type="entry name" value="Topo_IA_cen_sub1"/>
</dbReference>
<dbReference type="Pfam" id="PF01751">
    <property type="entry name" value="Toprim"/>
    <property type="match status" value="1"/>
</dbReference>
<dbReference type="HAMAP" id="MF_00952">
    <property type="entry name" value="Topoisom_1_prok"/>
    <property type="match status" value="1"/>
</dbReference>
<evidence type="ECO:0000313" key="14">
    <source>
        <dbReference type="EMBL" id="RNJ51610.1"/>
    </source>
</evidence>
<dbReference type="InterPro" id="IPR013498">
    <property type="entry name" value="Topo_IA_Znf"/>
</dbReference>
<feature type="domain" description="Toprim" evidence="12">
    <location>
        <begin position="1"/>
        <end position="111"/>
    </location>
</feature>
<feature type="site" description="Interaction with DNA" evidence="10">
    <location>
        <position position="145"/>
    </location>
</feature>
<dbReference type="Gene3D" id="3.40.50.140">
    <property type="match status" value="1"/>
</dbReference>
<dbReference type="Gene3D" id="2.70.20.10">
    <property type="entry name" value="Topoisomerase I, domain 3"/>
    <property type="match status" value="1"/>
</dbReference>
<dbReference type="OrthoDB" id="9804262at2"/>
<keyword evidence="7 10" id="KW-0799">Topoisomerase</keyword>
<feature type="domain" description="Topo IA-type catalytic" evidence="13">
    <location>
        <begin position="131"/>
        <end position="578"/>
    </location>
</feature>
<name>A0A3M9XXI1_9HYPH</name>
<dbReference type="AlphaFoldDB" id="A0A3M9XXI1"/>
<dbReference type="CDD" id="cd00186">
    <property type="entry name" value="TOP1Ac"/>
    <property type="match status" value="1"/>
</dbReference>
<keyword evidence="9 10" id="KW-0413">Isomerase</keyword>
<evidence type="ECO:0000259" key="12">
    <source>
        <dbReference type="PROSITE" id="PS50880"/>
    </source>
</evidence>
<dbReference type="PANTHER" id="PTHR42785">
    <property type="entry name" value="DNA TOPOISOMERASE, TYPE IA, CORE"/>
    <property type="match status" value="1"/>
</dbReference>
<comment type="catalytic activity">
    <reaction evidence="1 10">
        <text>ATP-independent breakage of single-stranded DNA, followed by passage and rejoining.</text>
        <dbReference type="EC" id="5.6.2.1"/>
    </reaction>
</comment>
<evidence type="ECO:0000256" key="9">
    <source>
        <dbReference type="ARBA" id="ARBA00023235"/>
    </source>
</evidence>
<reference evidence="14 15" key="1">
    <citation type="submission" date="2018-08" db="EMBL/GenBank/DDBJ databases">
        <title>Genome sequence of Methylocystis hirsuta CSC1, a methanotroph able to accumulate PHAs.</title>
        <authorList>
            <person name="Bordel S."/>
            <person name="Rodriguez E."/>
            <person name="Gancedo J."/>
            <person name="Munoz R."/>
        </authorList>
    </citation>
    <scope>NUCLEOTIDE SEQUENCE [LARGE SCALE GENOMIC DNA]</scope>
    <source>
        <strain evidence="14 15">CSC1</strain>
    </source>
</reference>
<comment type="caution">
    <text evidence="10">Lacks conserved residue(s) required for the propagation of feature annotation.</text>
</comment>
<feature type="compositionally biased region" description="Low complexity" evidence="11">
    <location>
        <begin position="954"/>
        <end position="963"/>
    </location>
</feature>
<dbReference type="InterPro" id="IPR023406">
    <property type="entry name" value="Topo_IA_AS"/>
</dbReference>
<accession>A0A3M9XXI1</accession>
<dbReference type="InterPro" id="IPR003602">
    <property type="entry name" value="Topo_IA_DNA-bd_dom"/>
</dbReference>
<dbReference type="GO" id="GO:0006265">
    <property type="term" value="P:DNA topological change"/>
    <property type="evidence" value="ECO:0007669"/>
    <property type="project" value="UniProtKB-UniRule"/>
</dbReference>
<dbReference type="Proteomes" id="UP000268623">
    <property type="component" value="Unassembled WGS sequence"/>
</dbReference>
<dbReference type="CDD" id="cd03363">
    <property type="entry name" value="TOPRIM_TopoIA_TopoI"/>
    <property type="match status" value="1"/>
</dbReference>
<feature type="region of interest" description="Disordered" evidence="11">
    <location>
        <begin position="914"/>
        <end position="982"/>
    </location>
</feature>
<dbReference type="GO" id="GO:0003917">
    <property type="term" value="F:DNA topoisomerase type I (single strand cut, ATP-independent) activity"/>
    <property type="evidence" value="ECO:0007669"/>
    <property type="project" value="UniProtKB-UniRule"/>
</dbReference>
<evidence type="ECO:0000256" key="8">
    <source>
        <dbReference type="ARBA" id="ARBA00023125"/>
    </source>
</evidence>
<evidence type="ECO:0000259" key="13">
    <source>
        <dbReference type="PROSITE" id="PS52039"/>
    </source>
</evidence>
<keyword evidence="15" id="KW-1185">Reference proteome</keyword>
<evidence type="ECO:0000313" key="15">
    <source>
        <dbReference type="Proteomes" id="UP000268623"/>
    </source>
</evidence>
<comment type="function">
    <text evidence="10">Releases the supercoiling and torsional tension of DNA, which is introduced during the DNA replication and transcription, by transiently cleaving and rejoining one strand of the DNA duplex. Introduces a single-strand break via transesterification at a target site in duplex DNA. The scissile phosphodiester is attacked by the catalytic tyrosine of the enzyme, resulting in the formation of a DNA-(5'-phosphotyrosyl)-enzyme intermediate and the expulsion of a 3'-OH DNA strand. The free DNA strand then undergoes passage around the unbroken strand, thus removing DNA supercoils. Finally, in the religation step, the DNA 3'-OH attacks the covalent intermediate to expel the active-site tyrosine and restore the DNA phosphodiester backbone.</text>
</comment>
<dbReference type="InterPro" id="IPR034149">
    <property type="entry name" value="TOPRIM_TopoI"/>
</dbReference>
<organism evidence="14 15">
    <name type="scientific">Methylocystis hirsuta</name>
    <dbReference type="NCBI Taxonomy" id="369798"/>
    <lineage>
        <taxon>Bacteria</taxon>
        <taxon>Pseudomonadati</taxon>
        <taxon>Pseudomonadota</taxon>
        <taxon>Alphaproteobacteria</taxon>
        <taxon>Hyphomicrobiales</taxon>
        <taxon>Methylocystaceae</taxon>
        <taxon>Methylocystis</taxon>
    </lineage>
</organism>
<dbReference type="RefSeq" id="WP_123177466.1">
    <property type="nucleotide sequence ID" value="NZ_QWDD01000001.1"/>
</dbReference>
<dbReference type="InterPro" id="IPR013497">
    <property type="entry name" value="Topo_IA_cen"/>
</dbReference>
<comment type="similarity">
    <text evidence="2 10">Belongs to the type IA topoisomerase family.</text>
</comment>
<keyword evidence="5" id="KW-0862">Zinc</keyword>
<dbReference type="PANTHER" id="PTHR42785:SF1">
    <property type="entry name" value="DNA TOPOISOMERASE"/>
    <property type="match status" value="1"/>
</dbReference>
<evidence type="ECO:0000256" key="1">
    <source>
        <dbReference type="ARBA" id="ARBA00000213"/>
    </source>
</evidence>
<dbReference type="SUPFAM" id="SSF57783">
    <property type="entry name" value="Zinc beta-ribbon"/>
    <property type="match status" value="1"/>
</dbReference>
<dbReference type="SMART" id="SM00436">
    <property type="entry name" value="TOP1Bc"/>
    <property type="match status" value="1"/>
</dbReference>
<dbReference type="InterPro" id="IPR013825">
    <property type="entry name" value="Topo_IA_cen_sub2"/>
</dbReference>
<dbReference type="InterPro" id="IPR025589">
    <property type="entry name" value="Toprim_C_rpt"/>
</dbReference>
<feature type="region of interest" description="Interaction with DNA" evidence="10">
    <location>
        <begin position="165"/>
        <end position="170"/>
    </location>
</feature>
<dbReference type="InterPro" id="IPR013826">
    <property type="entry name" value="Topo_IA_cen_sub3"/>
</dbReference>
<dbReference type="NCBIfam" id="TIGR01051">
    <property type="entry name" value="topA_bact"/>
    <property type="match status" value="1"/>
</dbReference>
<keyword evidence="4" id="KW-0863">Zinc-finger</keyword>
<feature type="region of interest" description="Disordered" evidence="11">
    <location>
        <begin position="853"/>
        <end position="873"/>
    </location>
</feature>
<feature type="compositionally biased region" description="Basic residues" evidence="11">
    <location>
        <begin position="964"/>
        <end position="982"/>
    </location>
</feature>
<evidence type="ECO:0000256" key="2">
    <source>
        <dbReference type="ARBA" id="ARBA00009446"/>
    </source>
</evidence>
<dbReference type="SUPFAM" id="SSF56712">
    <property type="entry name" value="Prokaryotic type I DNA topoisomerase"/>
    <property type="match status" value="1"/>
</dbReference>
<feature type="active site" description="O-(5'-phospho-DNA)-tyrosine intermediate" evidence="10">
    <location>
        <position position="303"/>
    </location>
</feature>
<dbReference type="InterPro" id="IPR006171">
    <property type="entry name" value="TOPRIM_dom"/>
</dbReference>
<evidence type="ECO:0000256" key="11">
    <source>
        <dbReference type="SAM" id="MobiDB-lite"/>
    </source>
</evidence>
<dbReference type="InterPro" id="IPR023405">
    <property type="entry name" value="Topo_IA_core_domain"/>
</dbReference>
<dbReference type="InterPro" id="IPR005733">
    <property type="entry name" value="TopoI_bac-type"/>
</dbReference>
<comment type="subunit">
    <text evidence="10">Monomer.</text>
</comment>
<dbReference type="Pfam" id="PF01396">
    <property type="entry name" value="Zn_ribbon_Top1"/>
    <property type="match status" value="1"/>
</dbReference>
<feature type="region of interest" description="Disordered" evidence="11">
    <location>
        <begin position="686"/>
        <end position="708"/>
    </location>
</feature>
<keyword evidence="6" id="KW-0460">Magnesium</keyword>
<sequence>MNVVIVESAAKAQTINKYLGKNFNVLACYGHVRDLPAKDGSVDPDQDFLMVWEMDAKGAKRVAAIAEAVKGADKVILATDPDREGEAISWHLLDILNKKRVLKDKKIERVVFNAVTKNAIQEAMAHPRQIDQALVDAYLARRALDYLVGFTLSPVLWRKLPGARSAGRVQSVALRLVCDRELEIEKFVAREYWSLVAHLKTKAGEPFTARLVGADGKKISRLDIGAGQEAEDFKKALESAAFVVRSVEAKPVKRHPYAPFTTSTLQQEASRKLGLAPAITMRIAQRLYEGVDIGGETAGLITYMRTDGVDMAPEAVAGVRSVIGREYGDRFVPKVPRKYTTKAKNAQEAHEAIRPTDPARLPKDVAKYLEPEQAKLYELIWTRTIASQMESAEMERTTVDIDARVGAEATDARKAGARALELRATGQVIRFPGFLELYQEGRDDGEDEDGGRLPAMAQGEPCTREKIDATQHFTEPPPRFTEATLVKRMEELGIGRPSTYASTLAVLRDRDYVRIDKKRLVPEDKGRLVVAFLESFFSRYVEFDFTADLEEKLDLVSNNEIDWKQVLRDFWKDFSAAVDGTKDLRVSEVLDSLNELLGPHVFPPKEDGSDPRLCPACNAGQLSLKVGKFGAFVGCSNYPECRYTRTLSPPTGDAADAARPGVKVLGVNPETGAEVTLRDGRFGAYVQEGEQEEGGEKPKRGSLPKNIRPDDLTLMQAIALLALPREVAKHPTSGEPIVAGIGRFGPYVQHGKTYANIGRDDDVLSIGANRAIDLIVQKESGGGGSRFSRGPAEPARVLGDHPQGGSVTVKAGRFGPYVNWGKVNATIPKGNDPAALTLEEGLALLAAKAAGGGDSAGGRALGDHPEGGKVTVRPGRFGPYVNWGKINATLAKGASAEDVTLEEALRLIEVKGAAPKKSAKKAPAKKAPSKKTPANAKKKIEDSDETPFDDSQPVKVAGTAAKKPAAKKAPAKKLATKKAAAK</sequence>
<evidence type="ECO:0000256" key="4">
    <source>
        <dbReference type="ARBA" id="ARBA00022771"/>
    </source>
</evidence>
<dbReference type="InterPro" id="IPR000380">
    <property type="entry name" value="Topo_IA"/>
</dbReference>
<dbReference type="PRINTS" id="PR00417">
    <property type="entry name" value="PRTPISMRASEI"/>
</dbReference>
<evidence type="ECO:0000256" key="6">
    <source>
        <dbReference type="ARBA" id="ARBA00022842"/>
    </source>
</evidence>
<evidence type="ECO:0000256" key="10">
    <source>
        <dbReference type="HAMAP-Rule" id="MF_00952"/>
    </source>
</evidence>
<dbReference type="GO" id="GO:0008270">
    <property type="term" value="F:zinc ion binding"/>
    <property type="evidence" value="ECO:0007669"/>
    <property type="project" value="UniProtKB-KW"/>
</dbReference>
<dbReference type="GO" id="GO:0005694">
    <property type="term" value="C:chromosome"/>
    <property type="evidence" value="ECO:0007669"/>
    <property type="project" value="InterPro"/>
</dbReference>
<feature type="site" description="Interaction with DNA" evidence="10">
    <location>
        <position position="31"/>
    </location>
</feature>
<feature type="site" description="Interaction with DNA" evidence="10">
    <location>
        <position position="305"/>
    </location>
</feature>
<dbReference type="Gene3D" id="1.10.290.10">
    <property type="entry name" value="Topoisomerase I, domain 4"/>
    <property type="match status" value="1"/>
</dbReference>
<evidence type="ECO:0000256" key="3">
    <source>
        <dbReference type="ARBA" id="ARBA00022723"/>
    </source>
</evidence>
<comment type="caution">
    <text evidence="14">The sequence shown here is derived from an EMBL/GenBank/DDBJ whole genome shotgun (WGS) entry which is preliminary data.</text>
</comment>
<dbReference type="PROSITE" id="PS50880">
    <property type="entry name" value="TOPRIM"/>
    <property type="match status" value="1"/>
</dbReference>
<dbReference type="EMBL" id="QWDD01000001">
    <property type="protein sequence ID" value="RNJ51610.1"/>
    <property type="molecule type" value="Genomic_DNA"/>
</dbReference>
<dbReference type="Gene3D" id="1.10.460.10">
    <property type="entry name" value="Topoisomerase I, domain 2"/>
    <property type="match status" value="1"/>
</dbReference>
<gene>
    <name evidence="10 14" type="primary">topA</name>
    <name evidence="14" type="ORF">D1O30_06760</name>
</gene>
<dbReference type="EC" id="5.6.2.1" evidence="10"/>
<feature type="compositionally biased region" description="Basic residues" evidence="11">
    <location>
        <begin position="917"/>
        <end position="929"/>
    </location>
</feature>
<feature type="site" description="Interaction with DNA" evidence="10">
    <location>
        <position position="157"/>
    </location>
</feature>
<dbReference type="GO" id="GO:0003677">
    <property type="term" value="F:DNA binding"/>
    <property type="evidence" value="ECO:0007669"/>
    <property type="project" value="UniProtKB-KW"/>
</dbReference>
<feature type="site" description="Interaction with DNA" evidence="10">
    <location>
        <position position="141"/>
    </location>
</feature>
<evidence type="ECO:0000256" key="7">
    <source>
        <dbReference type="ARBA" id="ARBA00023029"/>
    </source>
</evidence>
<dbReference type="Gene3D" id="3.30.65.10">
    <property type="entry name" value="Bacterial Topoisomerase I, domain 1"/>
    <property type="match status" value="1"/>
</dbReference>
<dbReference type="Pfam" id="PF13368">
    <property type="entry name" value="Toprim_C_rpt"/>
    <property type="match status" value="4"/>
</dbReference>
<dbReference type="Pfam" id="PF01131">
    <property type="entry name" value="Topoisom_bac"/>
    <property type="match status" value="1"/>
</dbReference>
<dbReference type="SMART" id="SM00437">
    <property type="entry name" value="TOP1Ac"/>
    <property type="match status" value="1"/>
</dbReference>
<feature type="site" description="Interaction with DNA" evidence="10">
    <location>
        <position position="510"/>
    </location>
</feature>
<evidence type="ECO:0000256" key="5">
    <source>
        <dbReference type="ARBA" id="ARBA00022833"/>
    </source>
</evidence>
<dbReference type="InterPro" id="IPR003601">
    <property type="entry name" value="Topo_IA_2"/>
</dbReference>
<dbReference type="PROSITE" id="PS00396">
    <property type="entry name" value="TOPO_IA_1"/>
    <property type="match status" value="1"/>
</dbReference>
<dbReference type="PROSITE" id="PS52039">
    <property type="entry name" value="TOPO_IA_2"/>
    <property type="match status" value="1"/>
</dbReference>
<protein>
    <recommendedName>
        <fullName evidence="10">DNA topoisomerase 1</fullName>
        <ecNumber evidence="10">5.6.2.1</ecNumber>
    </recommendedName>
    <alternativeName>
        <fullName evidence="10">DNA topoisomerase I</fullName>
    </alternativeName>
</protein>
<dbReference type="InterPro" id="IPR028612">
    <property type="entry name" value="Topoisom_1_IA"/>
</dbReference>
<keyword evidence="8 10" id="KW-0238">DNA-binding</keyword>
<keyword evidence="3" id="KW-0479">Metal-binding</keyword>
<feature type="site" description="Interaction with DNA" evidence="10">
    <location>
        <position position="142"/>
    </location>
</feature>
<proteinExistence type="inferred from homology"/>
<dbReference type="SMART" id="SM00493">
    <property type="entry name" value="TOPRIM"/>
    <property type="match status" value="1"/>
</dbReference>